<gene>
    <name evidence="1" type="ORF">GMARGA_LOCUS35962</name>
</gene>
<feature type="non-terminal residue" evidence="1">
    <location>
        <position position="1"/>
    </location>
</feature>
<protein>
    <submittedName>
        <fullName evidence="1">20552_t:CDS:1</fullName>
    </submittedName>
</protein>
<dbReference type="Proteomes" id="UP000789901">
    <property type="component" value="Unassembled WGS sequence"/>
</dbReference>
<sequence>QQYTTLLIGTTKQAQNTKQMPGRQEILSEYDKHALVRIANNNRRAPLTGVGPLVEVKDNINSDSYINVLANYFVPWANSLLEKYPDKIDLIFQQDLAPIYVPDLNLIKNLWERLDLMLYKRRPAPETRKELVMCIKEEWYKMSLEYIRSLIC</sequence>
<dbReference type="EMBL" id="CAJVQB010068876">
    <property type="protein sequence ID" value="CAG8842397.1"/>
    <property type="molecule type" value="Genomic_DNA"/>
</dbReference>
<proteinExistence type="predicted"/>
<feature type="non-terminal residue" evidence="1">
    <location>
        <position position="152"/>
    </location>
</feature>
<name>A0ABN7WWD3_GIGMA</name>
<organism evidence="1 2">
    <name type="scientific">Gigaspora margarita</name>
    <dbReference type="NCBI Taxonomy" id="4874"/>
    <lineage>
        <taxon>Eukaryota</taxon>
        <taxon>Fungi</taxon>
        <taxon>Fungi incertae sedis</taxon>
        <taxon>Mucoromycota</taxon>
        <taxon>Glomeromycotina</taxon>
        <taxon>Glomeromycetes</taxon>
        <taxon>Diversisporales</taxon>
        <taxon>Gigasporaceae</taxon>
        <taxon>Gigaspora</taxon>
    </lineage>
</organism>
<evidence type="ECO:0000313" key="1">
    <source>
        <dbReference type="EMBL" id="CAG8842397.1"/>
    </source>
</evidence>
<accession>A0ABN7WWD3</accession>
<evidence type="ECO:0000313" key="2">
    <source>
        <dbReference type="Proteomes" id="UP000789901"/>
    </source>
</evidence>
<keyword evidence="2" id="KW-1185">Reference proteome</keyword>
<reference evidence="1 2" key="1">
    <citation type="submission" date="2021-06" db="EMBL/GenBank/DDBJ databases">
        <authorList>
            <person name="Kallberg Y."/>
            <person name="Tangrot J."/>
            <person name="Rosling A."/>
        </authorList>
    </citation>
    <scope>NUCLEOTIDE SEQUENCE [LARGE SCALE GENOMIC DNA]</scope>
    <source>
        <strain evidence="1 2">120-4 pot B 10/14</strain>
    </source>
</reference>
<comment type="caution">
    <text evidence="1">The sequence shown here is derived from an EMBL/GenBank/DDBJ whole genome shotgun (WGS) entry which is preliminary data.</text>
</comment>
<dbReference type="Gene3D" id="3.30.420.10">
    <property type="entry name" value="Ribonuclease H-like superfamily/Ribonuclease H"/>
    <property type="match status" value="1"/>
</dbReference>
<dbReference type="InterPro" id="IPR036397">
    <property type="entry name" value="RNaseH_sf"/>
</dbReference>